<proteinExistence type="predicted"/>
<dbReference type="Proteomes" id="UP000095725">
    <property type="component" value="Unassembled WGS sequence"/>
</dbReference>
<organism evidence="1 2">
    <name type="scientific">Bacteroides caccae</name>
    <dbReference type="NCBI Taxonomy" id="47678"/>
    <lineage>
        <taxon>Bacteria</taxon>
        <taxon>Pseudomonadati</taxon>
        <taxon>Bacteroidota</taxon>
        <taxon>Bacteroidia</taxon>
        <taxon>Bacteroidales</taxon>
        <taxon>Bacteroidaceae</taxon>
        <taxon>Bacteroides</taxon>
    </lineage>
</organism>
<dbReference type="AlphaFoldDB" id="A0A174VMV5"/>
<accession>A0A174VMV5</accession>
<protein>
    <submittedName>
        <fullName evidence="1">Uncharacterized protein</fullName>
    </submittedName>
</protein>
<evidence type="ECO:0000313" key="1">
    <source>
        <dbReference type="EMBL" id="CUQ34796.1"/>
    </source>
</evidence>
<gene>
    <name evidence="1" type="ORF">ERS852558_02739</name>
</gene>
<dbReference type="EMBL" id="CZBL01000011">
    <property type="protein sequence ID" value="CUQ34796.1"/>
    <property type="molecule type" value="Genomic_DNA"/>
</dbReference>
<name>A0A174VMV5_9BACE</name>
<reference evidence="1 2" key="1">
    <citation type="submission" date="2015-09" db="EMBL/GenBank/DDBJ databases">
        <authorList>
            <consortium name="Pathogen Informatics"/>
        </authorList>
    </citation>
    <scope>NUCLEOTIDE SEQUENCE [LARGE SCALE GENOMIC DNA]</scope>
    <source>
        <strain evidence="1 2">2789STDY5834946</strain>
    </source>
</reference>
<sequence length="242" mass="26461">MVGLFVEVSFMARQDITMDAEYGEVETSGNIAGKSFYDFRLLDAVAGADNDTFRYGEITVPVGFVYTYNDGKGFHVRIPYTPDMRRLTVRLVMESGSGGTEYLRNPATGKHWFPVVAETEAGTADIALAAFFSLNEKGVYNLLSRDGYLAVYSGSETDFEIGAAKAQNETFLLKASAGNLYQHSTTGVGLVDYLHSSLENNGLAAKLQSEFLSDKVVIKNAYMDSATGELLLETEEKEENDG</sequence>
<evidence type="ECO:0000313" key="2">
    <source>
        <dbReference type="Proteomes" id="UP000095725"/>
    </source>
</evidence>